<evidence type="ECO:0000313" key="8">
    <source>
        <dbReference type="EMBL" id="UYV97271.1"/>
    </source>
</evidence>
<dbReference type="GeneID" id="79883283"/>
<feature type="transmembrane region" description="Helical" evidence="6">
    <location>
        <begin position="125"/>
        <end position="145"/>
    </location>
</feature>
<keyword evidence="2" id="KW-1003">Cell membrane</keyword>
<gene>
    <name evidence="8" type="ORF">NL394_19915</name>
</gene>
<proteinExistence type="predicted"/>
<evidence type="ECO:0000256" key="6">
    <source>
        <dbReference type="SAM" id="Phobius"/>
    </source>
</evidence>
<dbReference type="EMBL" id="CP101185">
    <property type="protein sequence ID" value="UYV97271.1"/>
    <property type="molecule type" value="Genomic_DNA"/>
</dbReference>
<comment type="subcellular location">
    <subcellularLocation>
        <location evidence="1">Cell membrane</location>
        <topology evidence="1">Multi-pass membrane protein</topology>
    </subcellularLocation>
</comment>
<evidence type="ECO:0000256" key="2">
    <source>
        <dbReference type="ARBA" id="ARBA00022475"/>
    </source>
</evidence>
<feature type="transmembrane region" description="Helical" evidence="6">
    <location>
        <begin position="39"/>
        <end position="61"/>
    </location>
</feature>
<keyword evidence="9" id="KW-1185">Reference proteome</keyword>
<evidence type="ECO:0000256" key="4">
    <source>
        <dbReference type="ARBA" id="ARBA00022989"/>
    </source>
</evidence>
<keyword evidence="4 6" id="KW-1133">Transmembrane helix</keyword>
<sequence length="153" mass="16711">MQPRALFRTVAFAEAVTWTLLLIALFLKYVTKTTDAAVSIAGGVHGFVFLCYAFIAAFTWVNQKWKARTGLVAIVSAVIPYATIPVEKSLDRRGLLAGHWRLAAGREEPMGAVEKIQAWILAKPILAAVVVLVGVAAVFSFLLYMGPPDTWFS</sequence>
<evidence type="ECO:0000259" key="7">
    <source>
        <dbReference type="Pfam" id="PF12823"/>
    </source>
</evidence>
<dbReference type="RefSeq" id="WP_021473960.1">
    <property type="nucleotide sequence ID" value="NZ_BDMH01000036.1"/>
</dbReference>
<keyword evidence="3 6" id="KW-0812">Transmembrane</keyword>
<organism evidence="8 9">
    <name type="scientific">Paenarthrobacter ureafaciens</name>
    <dbReference type="NCBI Taxonomy" id="37931"/>
    <lineage>
        <taxon>Bacteria</taxon>
        <taxon>Bacillati</taxon>
        <taxon>Actinomycetota</taxon>
        <taxon>Actinomycetes</taxon>
        <taxon>Micrococcales</taxon>
        <taxon>Micrococcaceae</taxon>
        <taxon>Paenarthrobacter</taxon>
    </lineage>
</organism>
<feature type="domain" description="DUF3817" evidence="7">
    <location>
        <begin position="6"/>
        <end position="92"/>
    </location>
</feature>
<evidence type="ECO:0000256" key="3">
    <source>
        <dbReference type="ARBA" id="ARBA00022692"/>
    </source>
</evidence>
<dbReference type="PANTHER" id="PTHR40077:SF1">
    <property type="entry name" value="MEMBRANE PROTEIN"/>
    <property type="match status" value="1"/>
</dbReference>
<accession>A0AAX3EH34</accession>
<evidence type="ECO:0000256" key="5">
    <source>
        <dbReference type="ARBA" id="ARBA00023136"/>
    </source>
</evidence>
<dbReference type="InterPro" id="IPR023845">
    <property type="entry name" value="DUF3817_TM"/>
</dbReference>
<dbReference type="GO" id="GO:0005886">
    <property type="term" value="C:plasma membrane"/>
    <property type="evidence" value="ECO:0007669"/>
    <property type="project" value="UniProtKB-SubCell"/>
</dbReference>
<protein>
    <submittedName>
        <fullName evidence="8">DUF3817 domain-containing protein</fullName>
    </submittedName>
</protein>
<dbReference type="Pfam" id="PF12823">
    <property type="entry name" value="DUF3817"/>
    <property type="match status" value="1"/>
</dbReference>
<evidence type="ECO:0000313" key="9">
    <source>
        <dbReference type="Proteomes" id="UP001163293"/>
    </source>
</evidence>
<keyword evidence="5 6" id="KW-0472">Membrane</keyword>
<evidence type="ECO:0000256" key="1">
    <source>
        <dbReference type="ARBA" id="ARBA00004651"/>
    </source>
</evidence>
<feature type="transmembrane region" description="Helical" evidence="6">
    <location>
        <begin position="6"/>
        <end position="27"/>
    </location>
</feature>
<dbReference type="AlphaFoldDB" id="A0AAX3EH34"/>
<dbReference type="NCBIfam" id="TIGR03954">
    <property type="entry name" value="integ_memb_HG"/>
    <property type="match status" value="1"/>
</dbReference>
<dbReference type="Proteomes" id="UP001163293">
    <property type="component" value="Chromosome"/>
</dbReference>
<reference evidence="8" key="1">
    <citation type="submission" date="2022-07" db="EMBL/GenBank/DDBJ databases">
        <authorList>
            <person name="Wu T."/>
        </authorList>
    </citation>
    <scope>NUCLEOTIDE SEQUENCE</scope>
    <source>
        <strain evidence="8">SD-1</strain>
    </source>
</reference>
<dbReference type="PANTHER" id="PTHR40077">
    <property type="entry name" value="MEMBRANE PROTEIN-RELATED"/>
    <property type="match status" value="1"/>
</dbReference>
<name>A0AAX3EH34_PAEUR</name>